<feature type="transmembrane region" description="Helical" evidence="1">
    <location>
        <begin position="122"/>
        <end position="145"/>
    </location>
</feature>
<evidence type="ECO:0000259" key="2">
    <source>
        <dbReference type="Pfam" id="PF07331"/>
    </source>
</evidence>
<evidence type="ECO:0000256" key="1">
    <source>
        <dbReference type="SAM" id="Phobius"/>
    </source>
</evidence>
<proteinExistence type="predicted"/>
<gene>
    <name evidence="3" type="ORF">IOQ59_09965</name>
</gene>
<feature type="domain" description="DUF1468" evidence="2">
    <location>
        <begin position="8"/>
        <end position="145"/>
    </location>
</feature>
<protein>
    <submittedName>
        <fullName evidence="3">Tripartite tricarboxylate transporter TctB family protein</fullName>
    </submittedName>
</protein>
<keyword evidence="1" id="KW-0812">Transmembrane</keyword>
<dbReference type="Pfam" id="PF07331">
    <property type="entry name" value="TctB"/>
    <property type="match status" value="1"/>
</dbReference>
<reference evidence="3" key="1">
    <citation type="submission" date="2020-10" db="EMBL/GenBank/DDBJ databases">
        <title>Bacterium isolated from coastal waters sediment.</title>
        <authorList>
            <person name="Chen R.-J."/>
            <person name="Lu D.-C."/>
            <person name="Zhu K.-L."/>
            <person name="Du Z.-J."/>
        </authorList>
    </citation>
    <scope>NUCLEOTIDE SEQUENCE</scope>
    <source>
        <strain evidence="3">N1Y112</strain>
    </source>
</reference>
<comment type="caution">
    <text evidence="3">The sequence shown here is derived from an EMBL/GenBank/DDBJ whole genome shotgun (WGS) entry which is preliminary data.</text>
</comment>
<evidence type="ECO:0000313" key="3">
    <source>
        <dbReference type="EMBL" id="MBE9397584.1"/>
    </source>
</evidence>
<accession>A0A8J7FD91</accession>
<keyword evidence="1" id="KW-0472">Membrane</keyword>
<keyword evidence="1" id="KW-1133">Transmembrane helix</keyword>
<dbReference type="RefSeq" id="WP_193953134.1">
    <property type="nucleotide sequence ID" value="NZ_JADEYS010000008.1"/>
</dbReference>
<dbReference type="Proteomes" id="UP000640333">
    <property type="component" value="Unassembled WGS sequence"/>
</dbReference>
<dbReference type="InterPro" id="IPR009936">
    <property type="entry name" value="DUF1468"/>
</dbReference>
<organism evidence="3 4">
    <name type="scientific">Pontibacterium sinense</name>
    <dbReference type="NCBI Taxonomy" id="2781979"/>
    <lineage>
        <taxon>Bacteria</taxon>
        <taxon>Pseudomonadati</taxon>
        <taxon>Pseudomonadota</taxon>
        <taxon>Gammaproteobacteria</taxon>
        <taxon>Oceanospirillales</taxon>
        <taxon>Oceanospirillaceae</taxon>
        <taxon>Pontibacterium</taxon>
    </lineage>
</organism>
<dbReference type="AlphaFoldDB" id="A0A8J7FD91"/>
<name>A0A8J7FD91_9GAMM</name>
<evidence type="ECO:0000313" key="4">
    <source>
        <dbReference type="Proteomes" id="UP000640333"/>
    </source>
</evidence>
<feature type="transmembrane region" description="Helical" evidence="1">
    <location>
        <begin position="99"/>
        <end position="115"/>
    </location>
</feature>
<keyword evidence="4" id="KW-1185">Reference proteome</keyword>
<sequence>MNICKDHIGGLIFLLLSVAYGVYAGQIPLLPGDEFEPFHAQTVPNALALLCGGLSIALLLTAERGEGSTLKLHGYDFALVAKLLAQVVLFAFALQWVGFLLATLFFLIGGFWLLGERRIKTLLLASVPFSAGIWLILTQLLDIYLAPGALFNQLFGG</sequence>
<dbReference type="EMBL" id="JADEYS010000008">
    <property type="protein sequence ID" value="MBE9397584.1"/>
    <property type="molecule type" value="Genomic_DNA"/>
</dbReference>